<accession>A0A0P9C4F3</accession>
<evidence type="ECO:0000313" key="2">
    <source>
        <dbReference type="Proteomes" id="UP000050482"/>
    </source>
</evidence>
<keyword evidence="2" id="KW-1185">Reference proteome</keyword>
<dbReference type="Pfam" id="PF14398">
    <property type="entry name" value="ATPgrasp_YheCD"/>
    <property type="match status" value="1"/>
</dbReference>
<dbReference type="Proteomes" id="UP000050482">
    <property type="component" value="Unassembled WGS sequence"/>
</dbReference>
<gene>
    <name evidence="1" type="ORF">AN477_22510</name>
</gene>
<organism evidence="1 2">
    <name type="scientific">Alicyclobacillus ferrooxydans</name>
    <dbReference type="NCBI Taxonomy" id="471514"/>
    <lineage>
        <taxon>Bacteria</taxon>
        <taxon>Bacillati</taxon>
        <taxon>Bacillota</taxon>
        <taxon>Bacilli</taxon>
        <taxon>Bacillales</taxon>
        <taxon>Alicyclobacillaceae</taxon>
        <taxon>Alicyclobacillus</taxon>
    </lineage>
</organism>
<evidence type="ECO:0000313" key="1">
    <source>
        <dbReference type="EMBL" id="KPV39860.1"/>
    </source>
</evidence>
<dbReference type="EMBL" id="LJCO01000103">
    <property type="protein sequence ID" value="KPV39860.1"/>
    <property type="molecule type" value="Genomic_DNA"/>
</dbReference>
<dbReference type="Gene3D" id="3.30.470.20">
    <property type="entry name" value="ATP-grasp fold, B domain"/>
    <property type="match status" value="1"/>
</dbReference>
<dbReference type="PATRIC" id="fig|471514.4.peg.1315"/>
<dbReference type="STRING" id="471514.AN477_22510"/>
<dbReference type="SUPFAM" id="SSF56059">
    <property type="entry name" value="Glutathione synthetase ATP-binding domain-like"/>
    <property type="match status" value="1"/>
</dbReference>
<reference evidence="1 2" key="1">
    <citation type="submission" date="2015-09" db="EMBL/GenBank/DDBJ databases">
        <title>Draft genome sequence of Alicyclobacillus ferrooxydans DSM 22381.</title>
        <authorList>
            <person name="Hemp J."/>
        </authorList>
    </citation>
    <scope>NUCLEOTIDE SEQUENCE [LARGE SCALE GENOMIC DNA]</scope>
    <source>
        <strain evidence="1 2">TC-34</strain>
    </source>
</reference>
<sequence length="469" mass="53105">MMIRFSVDPTVQKRQVLGTQGLFLRPGLTKIRFGNRVVQGVVQFAASNRQGVKVVKTADEGPLLRISSQLQKALRLPVEGNIHLAPDGETWRLGPCLGIYVTRERNEQRMFGEQTRMLEELTQYGNERGIDVVVLTPGFVGDERGWRFDPRTGKWELSQTTVPDIILRRSGRFHEPATKVNADLRAFQQAGRLHSLPRNSSNKWTFYRVMEENAKLRRYVPATMKVASWQQLKIALARLKDAYLKPINGAQGICIHRLYLETPKVIRVLKEERVVPREADRLSTHFQPETKVVTDRLQSNAEIEAFWKSIQGQFRQWVLQESVSLLHTRDDRPVDFRWLVQYTDAPLVVGRVARVGLPGAITTNIHTGGQAMQARTALERLPDIDVKQILADMDNLALSVFEQLRDAFGPFAEVGIDIGVDESGRVLAFEVNPTPGRRMLRSLPDNVRELSLLTLVEYAIRAAGFGNGK</sequence>
<evidence type="ECO:0008006" key="3">
    <source>
        <dbReference type="Google" id="ProtNLM"/>
    </source>
</evidence>
<protein>
    <recommendedName>
        <fullName evidence="3">ATP-grasp domain-containing protein</fullName>
    </recommendedName>
</protein>
<name>A0A0P9C4F3_9BACL</name>
<dbReference type="InterPro" id="IPR026838">
    <property type="entry name" value="YheC/D"/>
</dbReference>
<proteinExistence type="predicted"/>
<comment type="caution">
    <text evidence="1">The sequence shown here is derived from an EMBL/GenBank/DDBJ whole genome shotgun (WGS) entry which is preliminary data.</text>
</comment>
<dbReference type="AlphaFoldDB" id="A0A0P9C4F3"/>
<dbReference type="RefSeq" id="WP_054971427.1">
    <property type="nucleotide sequence ID" value="NZ_LJCO01000103.1"/>
</dbReference>